<dbReference type="InterPro" id="IPR025058">
    <property type="entry name" value="DUF3995"/>
</dbReference>
<evidence type="ECO:0008006" key="4">
    <source>
        <dbReference type="Google" id="ProtNLM"/>
    </source>
</evidence>
<keyword evidence="1" id="KW-0812">Transmembrane</keyword>
<dbReference type="Pfam" id="PF13160">
    <property type="entry name" value="DUF3995"/>
    <property type="match status" value="1"/>
</dbReference>
<keyword evidence="3" id="KW-1185">Reference proteome</keyword>
<dbReference type="EMBL" id="BMLW01000007">
    <property type="protein sequence ID" value="GGP11818.1"/>
    <property type="molecule type" value="Genomic_DNA"/>
</dbReference>
<feature type="transmembrane region" description="Helical" evidence="1">
    <location>
        <begin position="127"/>
        <end position="148"/>
    </location>
</feature>
<gene>
    <name evidence="2" type="ORF">GCM10011346_25340</name>
</gene>
<reference evidence="3" key="1">
    <citation type="journal article" date="2019" name="Int. J. Syst. Evol. Microbiol.">
        <title>The Global Catalogue of Microorganisms (GCM) 10K type strain sequencing project: providing services to taxonomists for standard genome sequencing and annotation.</title>
        <authorList>
            <consortium name="The Broad Institute Genomics Platform"/>
            <consortium name="The Broad Institute Genome Sequencing Center for Infectious Disease"/>
            <person name="Wu L."/>
            <person name="Ma J."/>
        </authorList>
    </citation>
    <scope>NUCLEOTIDE SEQUENCE [LARGE SCALE GENOMIC DNA]</scope>
    <source>
        <strain evidence="3">CGMCC 1.7693</strain>
    </source>
</reference>
<keyword evidence="1" id="KW-0472">Membrane</keyword>
<feature type="transmembrane region" description="Helical" evidence="1">
    <location>
        <begin position="52"/>
        <end position="74"/>
    </location>
</feature>
<comment type="caution">
    <text evidence="2">The sequence shown here is derived from an EMBL/GenBank/DDBJ whole genome shotgun (WGS) entry which is preliminary data.</text>
</comment>
<evidence type="ECO:0000313" key="3">
    <source>
        <dbReference type="Proteomes" id="UP000641206"/>
    </source>
</evidence>
<evidence type="ECO:0000313" key="2">
    <source>
        <dbReference type="EMBL" id="GGP11818.1"/>
    </source>
</evidence>
<dbReference type="Proteomes" id="UP000641206">
    <property type="component" value="Unassembled WGS sequence"/>
</dbReference>
<sequence length="154" mass="17688">MTLRVNKWWLTLGVVWSVIFAGMSFYWAMGGMLGVRSLGGAIYEISLNPEPAFILIVWLTGFVKLLGALVLLLLLIPWRNAVISKVLYYLTKIAGVFLFVYGLLNFITISLSSFAILDMDLEVHATFWRLVFWEPFWMVGGICYFFSVKKQRFI</sequence>
<organism evidence="2 3">
    <name type="scientific">Oceanobacillus neutriphilus</name>
    <dbReference type="NCBI Taxonomy" id="531815"/>
    <lineage>
        <taxon>Bacteria</taxon>
        <taxon>Bacillati</taxon>
        <taxon>Bacillota</taxon>
        <taxon>Bacilli</taxon>
        <taxon>Bacillales</taxon>
        <taxon>Bacillaceae</taxon>
        <taxon>Oceanobacillus</taxon>
    </lineage>
</organism>
<accession>A0ABQ2NVR8</accession>
<evidence type="ECO:0000256" key="1">
    <source>
        <dbReference type="SAM" id="Phobius"/>
    </source>
</evidence>
<protein>
    <recommendedName>
        <fullName evidence="4">DUF3995 domain-containing protein</fullName>
    </recommendedName>
</protein>
<proteinExistence type="predicted"/>
<feature type="transmembrane region" description="Helical" evidence="1">
    <location>
        <begin position="86"/>
        <end position="107"/>
    </location>
</feature>
<name>A0ABQ2NVR8_9BACI</name>
<feature type="transmembrane region" description="Helical" evidence="1">
    <location>
        <begin position="9"/>
        <end position="29"/>
    </location>
</feature>
<keyword evidence="1" id="KW-1133">Transmembrane helix</keyword>